<organism evidence="7 8">
    <name type="scientific">Kistimonas scapharcae</name>
    <dbReference type="NCBI Taxonomy" id="1036133"/>
    <lineage>
        <taxon>Bacteria</taxon>
        <taxon>Pseudomonadati</taxon>
        <taxon>Pseudomonadota</taxon>
        <taxon>Gammaproteobacteria</taxon>
        <taxon>Oceanospirillales</taxon>
        <taxon>Endozoicomonadaceae</taxon>
        <taxon>Kistimonas</taxon>
    </lineage>
</organism>
<dbReference type="Gene3D" id="1.20.1330.10">
    <property type="entry name" value="f41 fragment of flagellin, N-terminal domain"/>
    <property type="match status" value="2"/>
</dbReference>
<evidence type="ECO:0000256" key="4">
    <source>
        <dbReference type="RuleBase" id="RU362073"/>
    </source>
</evidence>
<dbReference type="PANTHER" id="PTHR42792:SF2">
    <property type="entry name" value="FLAGELLIN"/>
    <property type="match status" value="1"/>
</dbReference>
<dbReference type="SUPFAM" id="SSF64518">
    <property type="entry name" value="Phase 1 flagellin"/>
    <property type="match status" value="1"/>
</dbReference>
<keyword evidence="8" id="KW-1185">Reference proteome</keyword>
<dbReference type="Gene3D" id="3.30.70.2120">
    <property type="match status" value="1"/>
</dbReference>
<sequence>MSLSIITNSPSLTAQQSLERAQNGLEASMKKLSTGYKINSAKDDAAGLQISNRMTSQVNGLSVAIRNANDGISVSQTAEGAMAETTSILHRIRDLSLQSANASNDAQDRIALQREVSQLQSEIDRIAETTTFNSLKVLDGSYTNKNFQVGANAYETISVSIGNMRASTIGGIDKTLDVVRSGSEFGTVSIGGDGTLSNPGSMTITGSRGAATIAIDGADSAKSIATKVNQLSMDTGVTATAATGVSLSGFSLAGAQSFSANINGVQLSGLKSLDDLESAVNADKTLQAAGITASASGAKLEAARGDTITLSELKGANLTFGTQVMTEQAPSAYAMGQFELSSTDGSAVVVSGTAATPTNVVEATGSATLKSGDNFGAVALSTTKGTAPDAGAAGGGTVDITGPLGSGTTGSIAQYSSAKQVADELNKLTGTTGVSATSTTSVVLSNLNVAGSTVDFNFGVKGSTTKISNVSDMAGLATEINKLTGLTAAHDTSANTVTVTHATGETLELSGFDKTGGSGSTESLMVGGKTVTANATNNSATIIGVFELKADGDITIGGNYGVGDFASTSTSASGSSGVIKSGSDFSKVNAGMPSPTRILSHAGSMVVKGPVGSGTILVDGTDTAQNIANKFNAVSGETGVVAKANTEALITDINIGSGRDGMTPSEVSVVINGEQFSIPGPKQFADAINANPRLQQLGVSAKYNTDGSVLISSDVGGNIEINQFRANVSNDESVKVNGKVLDAAHNSALVTGTFELQADGDINLKGPAVDGVTTNLIDGKSTVETRTMYVTDIDITTEAGAQQAVSIIDDAIADIDSQRGTLGAIQNRLEHTIFNLQSIRENVTNSRSRIKDTDYAAEMAEMTKQQILKQASIANLAQANEMARDVLMLIR</sequence>
<evidence type="ECO:0000259" key="6">
    <source>
        <dbReference type="Pfam" id="PF00700"/>
    </source>
</evidence>
<accession>A0ABP8V7M5</accession>
<feature type="domain" description="Flagellin C-terminal" evidence="6">
    <location>
        <begin position="806"/>
        <end position="889"/>
    </location>
</feature>
<protein>
    <recommendedName>
        <fullName evidence="4">Flagellin</fullName>
    </recommendedName>
</protein>
<dbReference type="InterPro" id="IPR001492">
    <property type="entry name" value="Flagellin"/>
</dbReference>
<dbReference type="Pfam" id="PF00700">
    <property type="entry name" value="Flagellin_C"/>
    <property type="match status" value="1"/>
</dbReference>
<proteinExistence type="inferred from homology"/>
<dbReference type="InterPro" id="IPR001029">
    <property type="entry name" value="Flagellin_N"/>
</dbReference>
<dbReference type="InterPro" id="IPR042187">
    <property type="entry name" value="Flagellin_C_sub2"/>
</dbReference>
<evidence type="ECO:0000313" key="7">
    <source>
        <dbReference type="EMBL" id="GAA4651896.1"/>
    </source>
</evidence>
<evidence type="ECO:0000256" key="2">
    <source>
        <dbReference type="ARBA" id="ARBA00022525"/>
    </source>
</evidence>
<keyword evidence="3 4" id="KW-0975">Bacterial flagellum</keyword>
<dbReference type="EMBL" id="BAABFL010000465">
    <property type="protein sequence ID" value="GAA4651896.1"/>
    <property type="molecule type" value="Genomic_DNA"/>
</dbReference>
<comment type="function">
    <text evidence="4">Flagellin is the subunit protein which polymerizes to form the filaments of bacterial flagella.</text>
</comment>
<comment type="caution">
    <text evidence="7">The sequence shown here is derived from an EMBL/GenBank/DDBJ whole genome shotgun (WGS) entry which is preliminary data.</text>
</comment>
<evidence type="ECO:0000256" key="3">
    <source>
        <dbReference type="ARBA" id="ARBA00023143"/>
    </source>
</evidence>
<feature type="domain" description="Flagellin N-terminal" evidence="5">
    <location>
        <begin position="5"/>
        <end position="143"/>
    </location>
</feature>
<dbReference type="Pfam" id="PF00669">
    <property type="entry name" value="Flagellin_N"/>
    <property type="match status" value="1"/>
</dbReference>
<evidence type="ECO:0000313" key="8">
    <source>
        <dbReference type="Proteomes" id="UP001500604"/>
    </source>
</evidence>
<name>A0ABP8V7M5_9GAMM</name>
<keyword evidence="2 4" id="KW-0964">Secreted</keyword>
<dbReference type="Proteomes" id="UP001500604">
    <property type="component" value="Unassembled WGS sequence"/>
</dbReference>
<gene>
    <name evidence="7" type="ORF">GCM10023116_41800</name>
</gene>
<comment type="similarity">
    <text evidence="1 4">Belongs to the bacterial flagellin family.</text>
</comment>
<dbReference type="RefSeq" id="WP_345198362.1">
    <property type="nucleotide sequence ID" value="NZ_BAABFL010000465.1"/>
</dbReference>
<reference evidence="8" key="1">
    <citation type="journal article" date="2019" name="Int. J. Syst. Evol. Microbiol.">
        <title>The Global Catalogue of Microorganisms (GCM) 10K type strain sequencing project: providing services to taxonomists for standard genome sequencing and annotation.</title>
        <authorList>
            <consortium name="The Broad Institute Genomics Platform"/>
            <consortium name="The Broad Institute Genome Sequencing Center for Infectious Disease"/>
            <person name="Wu L."/>
            <person name="Ma J."/>
        </authorList>
    </citation>
    <scope>NUCLEOTIDE SEQUENCE [LARGE SCALE GENOMIC DNA]</scope>
    <source>
        <strain evidence="8">JCM 17805</strain>
    </source>
</reference>
<evidence type="ECO:0000259" key="5">
    <source>
        <dbReference type="Pfam" id="PF00669"/>
    </source>
</evidence>
<dbReference type="InterPro" id="IPR046358">
    <property type="entry name" value="Flagellin_C"/>
</dbReference>
<dbReference type="PRINTS" id="PR00207">
    <property type="entry name" value="FLAGELLIN"/>
</dbReference>
<evidence type="ECO:0000256" key="1">
    <source>
        <dbReference type="ARBA" id="ARBA00005709"/>
    </source>
</evidence>
<dbReference type="Gene3D" id="6.10.10.10">
    <property type="entry name" value="Flagellar export chaperone, C-terminal domain"/>
    <property type="match status" value="1"/>
</dbReference>
<dbReference type="PANTHER" id="PTHR42792">
    <property type="entry name" value="FLAGELLIN"/>
    <property type="match status" value="1"/>
</dbReference>
<comment type="subcellular location">
    <subcellularLocation>
        <location evidence="4">Secreted</location>
    </subcellularLocation>
    <subcellularLocation>
        <location evidence="4">Bacterial flagellum</location>
    </subcellularLocation>
</comment>